<reference evidence="3" key="1">
    <citation type="submission" date="2023-07" db="EMBL/GenBank/DDBJ databases">
        <title>A chromosome-level genome assembly of Lolium multiflorum.</title>
        <authorList>
            <person name="Chen Y."/>
            <person name="Copetti D."/>
            <person name="Kolliker R."/>
            <person name="Studer B."/>
        </authorList>
    </citation>
    <scope>NUCLEOTIDE SEQUENCE</scope>
    <source>
        <strain evidence="3">02402/16</strain>
        <tissue evidence="3">Leaf</tissue>
    </source>
</reference>
<dbReference type="Proteomes" id="UP001231189">
    <property type="component" value="Unassembled WGS sequence"/>
</dbReference>
<name>A0AAD8S927_LOLMU</name>
<dbReference type="Pfam" id="PF20241">
    <property type="entry name" value="DUF6598"/>
    <property type="match status" value="1"/>
</dbReference>
<dbReference type="AlphaFoldDB" id="A0AAD8S927"/>
<evidence type="ECO:0000256" key="1">
    <source>
        <dbReference type="SAM" id="Coils"/>
    </source>
</evidence>
<keyword evidence="4" id="KW-1185">Reference proteome</keyword>
<comment type="caution">
    <text evidence="3">The sequence shown here is derived from an EMBL/GenBank/DDBJ whole genome shotgun (WGS) entry which is preliminary data.</text>
</comment>
<dbReference type="PANTHER" id="PTHR33065">
    <property type="entry name" value="OS07G0486400 PROTEIN"/>
    <property type="match status" value="1"/>
</dbReference>
<organism evidence="3 4">
    <name type="scientific">Lolium multiflorum</name>
    <name type="common">Italian ryegrass</name>
    <name type="synonym">Lolium perenne subsp. multiflorum</name>
    <dbReference type="NCBI Taxonomy" id="4521"/>
    <lineage>
        <taxon>Eukaryota</taxon>
        <taxon>Viridiplantae</taxon>
        <taxon>Streptophyta</taxon>
        <taxon>Embryophyta</taxon>
        <taxon>Tracheophyta</taxon>
        <taxon>Spermatophyta</taxon>
        <taxon>Magnoliopsida</taxon>
        <taxon>Liliopsida</taxon>
        <taxon>Poales</taxon>
        <taxon>Poaceae</taxon>
        <taxon>BOP clade</taxon>
        <taxon>Pooideae</taxon>
        <taxon>Poodae</taxon>
        <taxon>Poeae</taxon>
        <taxon>Poeae Chloroplast Group 2 (Poeae type)</taxon>
        <taxon>Loliodinae</taxon>
        <taxon>Loliinae</taxon>
        <taxon>Lolium</taxon>
    </lineage>
</organism>
<proteinExistence type="predicted"/>
<accession>A0AAD8S927</accession>
<protein>
    <recommendedName>
        <fullName evidence="2">DUF6598 domain-containing protein</fullName>
    </recommendedName>
</protein>
<feature type="coiled-coil region" evidence="1">
    <location>
        <begin position="49"/>
        <end position="100"/>
    </location>
</feature>
<evidence type="ECO:0000313" key="3">
    <source>
        <dbReference type="EMBL" id="KAK1647454.1"/>
    </source>
</evidence>
<feature type="domain" description="DUF6598" evidence="2">
    <location>
        <begin position="152"/>
        <end position="300"/>
    </location>
</feature>
<gene>
    <name evidence="3" type="ORF">QYE76_065259</name>
</gene>
<sequence length="309" mass="33714">MATAKRAKAKAARAKAAEAAKAAMASAYEAERSARTEAGRAAKVAKAKAEEADEAAKIATAKAQAAEEAAEVAKAMAEEVAKAKGTVDEMRRRLKDEETQCEAEWFAARFRRHWNPLYANRGVRTFLQTTSIPAMRYTYPASDDRPKAMEGLQIVSVKIASIKDPLHWPLQVYGVVAARDVLDHKRNIIFHRSRKNCQTITPEEPYLALTGPSRAIAVSTDPSYVEVSLKVKGATKAEDKDLSELAMMYRAGCVLSGLYPSRLSTLELKFGHIARSVEATVSIKLKAGSWPSCFRGVFSAVLPLVLVTT</sequence>
<dbReference type="EMBL" id="JAUUTY010000004">
    <property type="protein sequence ID" value="KAK1647454.1"/>
    <property type="molecule type" value="Genomic_DNA"/>
</dbReference>
<dbReference type="PANTHER" id="PTHR33065:SF87">
    <property type="entry name" value="DUF6598 DOMAIN-CONTAINING PROTEIN"/>
    <property type="match status" value="1"/>
</dbReference>
<evidence type="ECO:0000313" key="4">
    <source>
        <dbReference type="Proteomes" id="UP001231189"/>
    </source>
</evidence>
<keyword evidence="1" id="KW-0175">Coiled coil</keyword>
<dbReference type="InterPro" id="IPR046533">
    <property type="entry name" value="DUF6598"/>
</dbReference>
<evidence type="ECO:0000259" key="2">
    <source>
        <dbReference type="Pfam" id="PF20241"/>
    </source>
</evidence>